<reference evidence="1 2" key="1">
    <citation type="submission" date="2007-08" db="EMBL/GenBank/DDBJ databases">
        <authorList>
            <consortium name="The Citrobacter koseri Genome Sequencing Project"/>
            <person name="McClelland M."/>
            <person name="Sanderson E.K."/>
            <person name="Porwollik S."/>
            <person name="Spieth J."/>
            <person name="Clifton W.S."/>
            <person name="Latreille P."/>
            <person name="Courtney L."/>
            <person name="Wang C."/>
            <person name="Pepin K."/>
            <person name="Bhonagiri V."/>
            <person name="Nash W."/>
            <person name="Johnson M."/>
            <person name="Thiruvilangam P."/>
            <person name="Wilson R."/>
        </authorList>
    </citation>
    <scope>NUCLEOTIDE SEQUENCE [LARGE SCALE GENOMIC DNA]</scope>
    <source>
        <strain evidence="2">ATCC BAA-895 / CDC 4225-83 / SGSC4696</strain>
    </source>
</reference>
<dbReference type="HOGENOM" id="CLU_2823324_0_0_6"/>
<accession>A8AM53</accession>
<protein>
    <submittedName>
        <fullName evidence="1">Uncharacterized protein</fullName>
    </submittedName>
</protein>
<keyword evidence="2" id="KW-1185">Reference proteome</keyword>
<gene>
    <name evidence="1" type="ordered locus">CKO_03486</name>
</gene>
<dbReference type="AlphaFoldDB" id="A8AM53"/>
<dbReference type="STRING" id="290338.CKO_03486"/>
<organism evidence="1 2">
    <name type="scientific">Citrobacter koseri (strain ATCC BAA-895 / CDC 4225-83 / SGSC4696)</name>
    <dbReference type="NCBI Taxonomy" id="290338"/>
    <lineage>
        <taxon>Bacteria</taxon>
        <taxon>Pseudomonadati</taxon>
        <taxon>Pseudomonadota</taxon>
        <taxon>Gammaproteobacteria</taxon>
        <taxon>Enterobacterales</taxon>
        <taxon>Enterobacteriaceae</taxon>
        <taxon>Citrobacter</taxon>
    </lineage>
</organism>
<proteinExistence type="predicted"/>
<dbReference type="EMBL" id="CP000822">
    <property type="protein sequence ID" value="ABV14566.1"/>
    <property type="molecule type" value="Genomic_DNA"/>
</dbReference>
<name>A8AM53_CITK8</name>
<dbReference type="Proteomes" id="UP000008148">
    <property type="component" value="Chromosome"/>
</dbReference>
<evidence type="ECO:0000313" key="1">
    <source>
        <dbReference type="EMBL" id="ABV14566.1"/>
    </source>
</evidence>
<sequence length="66" mass="7882">MALPAHGIIISKQSNVRWRFMAMFLSRYHQFRLYHRVEKMAWGNSVLPTEHFFVNAYNLMGESDFC</sequence>
<dbReference type="KEGG" id="cko:CKO_03486"/>
<evidence type="ECO:0000313" key="2">
    <source>
        <dbReference type="Proteomes" id="UP000008148"/>
    </source>
</evidence>